<evidence type="ECO:0000256" key="5">
    <source>
        <dbReference type="ARBA" id="ARBA00022989"/>
    </source>
</evidence>
<evidence type="ECO:0000256" key="7">
    <source>
        <dbReference type="PIRSR" id="PIRSR600715-1"/>
    </source>
</evidence>
<proteinExistence type="predicted"/>
<dbReference type="RefSeq" id="WP_148069841.1">
    <property type="nucleotide sequence ID" value="NZ_VRZA01000007.1"/>
</dbReference>
<dbReference type="CDD" id="cd06853">
    <property type="entry name" value="GT_WecA_like"/>
    <property type="match status" value="1"/>
</dbReference>
<keyword evidence="7" id="KW-0479">Metal-binding</keyword>
<evidence type="ECO:0000256" key="8">
    <source>
        <dbReference type="SAM" id="Phobius"/>
    </source>
</evidence>
<dbReference type="GO" id="GO:0016780">
    <property type="term" value="F:phosphotransferase activity, for other substituted phosphate groups"/>
    <property type="evidence" value="ECO:0007669"/>
    <property type="project" value="InterPro"/>
</dbReference>
<feature type="transmembrane region" description="Helical" evidence="8">
    <location>
        <begin position="47"/>
        <end position="65"/>
    </location>
</feature>
<feature type="transmembrane region" description="Helical" evidence="8">
    <location>
        <begin position="254"/>
        <end position="273"/>
    </location>
</feature>
<feature type="transmembrane region" description="Helical" evidence="8">
    <location>
        <begin position="142"/>
        <end position="160"/>
    </location>
</feature>
<feature type="transmembrane region" description="Helical" evidence="8">
    <location>
        <begin position="225"/>
        <end position="242"/>
    </location>
</feature>
<accession>A0A5C8ZQS1</accession>
<feature type="transmembrane region" description="Helical" evidence="8">
    <location>
        <begin position="324"/>
        <end position="342"/>
    </location>
</feature>
<dbReference type="EMBL" id="VRZA01000007">
    <property type="protein sequence ID" value="TXS90843.1"/>
    <property type="molecule type" value="Genomic_DNA"/>
</dbReference>
<dbReference type="PANTHER" id="PTHR22926">
    <property type="entry name" value="PHOSPHO-N-ACETYLMURAMOYL-PENTAPEPTIDE-TRANSFERASE"/>
    <property type="match status" value="1"/>
</dbReference>
<feature type="transmembrane region" description="Helical" evidence="8">
    <location>
        <begin position="300"/>
        <end position="318"/>
    </location>
</feature>
<organism evidence="9 10">
    <name type="scientific">Parahaliea maris</name>
    <dbReference type="NCBI Taxonomy" id="2716870"/>
    <lineage>
        <taxon>Bacteria</taxon>
        <taxon>Pseudomonadati</taxon>
        <taxon>Pseudomonadota</taxon>
        <taxon>Gammaproteobacteria</taxon>
        <taxon>Cellvibrionales</taxon>
        <taxon>Halieaceae</taxon>
        <taxon>Parahaliea</taxon>
    </lineage>
</organism>
<keyword evidence="3" id="KW-0808">Transferase</keyword>
<gene>
    <name evidence="9" type="ORF">FV139_17895</name>
</gene>
<feature type="binding site" evidence="7">
    <location>
        <position position="220"/>
    </location>
    <ligand>
        <name>Mg(2+)</name>
        <dbReference type="ChEBI" id="CHEBI:18420"/>
    </ligand>
</feature>
<evidence type="ECO:0000256" key="3">
    <source>
        <dbReference type="ARBA" id="ARBA00022679"/>
    </source>
</evidence>
<sequence>MSPALQQALFAFLATLGFICALAQMAPKVDLVDKPNHRKLHQGDVPLIGGLAIFMTLAIATYLFAHENLIVFSGPKSEVQVLLLAAGLLVALGVIDDRKHVSVFTRTSVEVVVALIVIEGLDLQVAHLGDLVGFGHIQLNDWLAYPFTVICIFGIINAYNMLDGMDGLLAMMVLITILAFHLFTGIKPGLITLTLSASLVAFLVSNLKLAPFIPKTFLGDAGSKLLGFIVVSLILAVTSAQIGGTKYIDPVTALYLVGLPLFDMVFTTTRRVFNKQSPFNSDRTHIHHLMQSLGLSHRRSLLIIGSIGLTPPFLGLMLHNSGAAVPYQFYIFLGCFCIYCVLMSQAWKVAERYQQLQRDLKATNSGISVSYLEPRVKSAP</sequence>
<keyword evidence="6 8" id="KW-0472">Membrane</keyword>
<dbReference type="Pfam" id="PF00953">
    <property type="entry name" value="Glycos_transf_4"/>
    <property type="match status" value="1"/>
</dbReference>
<evidence type="ECO:0000256" key="2">
    <source>
        <dbReference type="ARBA" id="ARBA00022475"/>
    </source>
</evidence>
<dbReference type="GO" id="GO:0005886">
    <property type="term" value="C:plasma membrane"/>
    <property type="evidence" value="ECO:0007669"/>
    <property type="project" value="UniProtKB-SubCell"/>
</dbReference>
<dbReference type="GO" id="GO:0046872">
    <property type="term" value="F:metal ion binding"/>
    <property type="evidence" value="ECO:0007669"/>
    <property type="project" value="UniProtKB-KW"/>
</dbReference>
<evidence type="ECO:0000313" key="9">
    <source>
        <dbReference type="EMBL" id="TXS90843.1"/>
    </source>
</evidence>
<keyword evidence="4 8" id="KW-0812">Transmembrane</keyword>
<reference evidence="9 10" key="1">
    <citation type="submission" date="2019-08" db="EMBL/GenBank/DDBJ databases">
        <title>Parahaliea maris sp. nov., isolated from the surface seawater.</title>
        <authorList>
            <person name="Liu Y."/>
        </authorList>
    </citation>
    <scope>NUCLEOTIDE SEQUENCE [LARGE SCALE GENOMIC DNA]</scope>
    <source>
        <strain evidence="9 10">HSLHS9</strain>
    </source>
</reference>
<feature type="transmembrane region" description="Helical" evidence="8">
    <location>
        <begin position="167"/>
        <end position="184"/>
    </location>
</feature>
<dbReference type="GO" id="GO:0044038">
    <property type="term" value="P:cell wall macromolecule biosynthetic process"/>
    <property type="evidence" value="ECO:0007669"/>
    <property type="project" value="TreeGrafter"/>
</dbReference>
<evidence type="ECO:0000313" key="10">
    <source>
        <dbReference type="Proteomes" id="UP000321039"/>
    </source>
</evidence>
<dbReference type="AlphaFoldDB" id="A0A5C8ZQS1"/>
<dbReference type="PANTHER" id="PTHR22926:SF3">
    <property type="entry name" value="UNDECAPRENYL-PHOSPHATE ALPHA-N-ACETYLGLUCOSAMINYL 1-PHOSPHATE TRANSFERASE"/>
    <property type="match status" value="1"/>
</dbReference>
<name>A0A5C8ZQS1_9GAMM</name>
<keyword evidence="2" id="KW-1003">Cell membrane</keyword>
<protein>
    <recommendedName>
        <fullName evidence="11">UDP-GlcNAc:undecaprenyl-phosphate GlcNAc-1-phosphate transferase</fullName>
    </recommendedName>
</protein>
<keyword evidence="7" id="KW-0460">Magnesium</keyword>
<feature type="transmembrane region" description="Helical" evidence="8">
    <location>
        <begin position="77"/>
        <end position="95"/>
    </location>
</feature>
<keyword evidence="5 8" id="KW-1133">Transmembrane helix</keyword>
<dbReference type="Proteomes" id="UP000321039">
    <property type="component" value="Unassembled WGS sequence"/>
</dbReference>
<dbReference type="GO" id="GO:0071555">
    <property type="term" value="P:cell wall organization"/>
    <property type="evidence" value="ECO:0007669"/>
    <property type="project" value="TreeGrafter"/>
</dbReference>
<evidence type="ECO:0000256" key="4">
    <source>
        <dbReference type="ARBA" id="ARBA00022692"/>
    </source>
</evidence>
<evidence type="ECO:0008006" key="11">
    <source>
        <dbReference type="Google" id="ProtNLM"/>
    </source>
</evidence>
<feature type="transmembrane region" description="Helical" evidence="8">
    <location>
        <begin position="190"/>
        <end position="213"/>
    </location>
</feature>
<comment type="subcellular location">
    <subcellularLocation>
        <location evidence="1">Cell membrane</location>
        <topology evidence="1">Multi-pass membrane protein</topology>
    </subcellularLocation>
</comment>
<comment type="caution">
    <text evidence="9">The sequence shown here is derived from an EMBL/GenBank/DDBJ whole genome shotgun (WGS) entry which is preliminary data.</text>
</comment>
<evidence type="ECO:0000256" key="6">
    <source>
        <dbReference type="ARBA" id="ARBA00023136"/>
    </source>
</evidence>
<keyword evidence="10" id="KW-1185">Reference proteome</keyword>
<dbReference type="InterPro" id="IPR000715">
    <property type="entry name" value="Glycosyl_transferase_4"/>
</dbReference>
<evidence type="ECO:0000256" key="1">
    <source>
        <dbReference type="ARBA" id="ARBA00004651"/>
    </source>
</evidence>
<dbReference type="GO" id="GO:0009103">
    <property type="term" value="P:lipopolysaccharide biosynthetic process"/>
    <property type="evidence" value="ECO:0007669"/>
    <property type="project" value="TreeGrafter"/>
</dbReference>
<feature type="binding site" evidence="7">
    <location>
        <position position="160"/>
    </location>
    <ligand>
        <name>Mg(2+)</name>
        <dbReference type="ChEBI" id="CHEBI:18420"/>
    </ligand>
</feature>
<comment type="cofactor">
    <cofactor evidence="7">
        <name>Mg(2+)</name>
        <dbReference type="ChEBI" id="CHEBI:18420"/>
    </cofactor>
</comment>